<dbReference type="GO" id="GO:0022857">
    <property type="term" value="F:transmembrane transporter activity"/>
    <property type="evidence" value="ECO:0007669"/>
    <property type="project" value="InterPro"/>
</dbReference>
<dbReference type="PANTHER" id="PTHR31218">
    <property type="entry name" value="WAT1-RELATED PROTEIN"/>
    <property type="match status" value="1"/>
</dbReference>
<evidence type="ECO:0000256" key="3">
    <source>
        <dbReference type="ARBA" id="ARBA00022692"/>
    </source>
</evidence>
<feature type="domain" description="EamA" evidence="7">
    <location>
        <begin position="15"/>
        <end position="154"/>
    </location>
</feature>
<name>A0A438CNR8_VITVI</name>
<feature type="transmembrane region" description="Helical" evidence="6">
    <location>
        <begin position="313"/>
        <end position="333"/>
    </location>
</feature>
<evidence type="ECO:0000256" key="4">
    <source>
        <dbReference type="ARBA" id="ARBA00022989"/>
    </source>
</evidence>
<gene>
    <name evidence="8" type="primary">VvCHDh001032_1</name>
    <name evidence="8" type="ORF">CK203_080300</name>
</gene>
<evidence type="ECO:0000256" key="1">
    <source>
        <dbReference type="ARBA" id="ARBA00004141"/>
    </source>
</evidence>
<feature type="transmembrane region" description="Helical" evidence="6">
    <location>
        <begin position="222"/>
        <end position="241"/>
    </location>
</feature>
<protein>
    <recommendedName>
        <fullName evidence="6">WAT1-related protein</fullName>
    </recommendedName>
</protein>
<feature type="transmembrane region" description="Helical" evidence="6">
    <location>
        <begin position="44"/>
        <end position="64"/>
    </location>
</feature>
<reference evidence="8 9" key="1">
    <citation type="journal article" date="2018" name="PLoS Genet.">
        <title>Population sequencing reveals clonal diversity and ancestral inbreeding in the grapevine cultivar Chardonnay.</title>
        <authorList>
            <person name="Roach M.J."/>
            <person name="Johnson D.L."/>
            <person name="Bohlmann J."/>
            <person name="van Vuuren H.J."/>
            <person name="Jones S.J."/>
            <person name="Pretorius I.S."/>
            <person name="Schmidt S.A."/>
            <person name="Borneman A.R."/>
        </authorList>
    </citation>
    <scope>NUCLEOTIDE SEQUENCE [LARGE SCALE GENOMIC DNA]</scope>
    <source>
        <strain evidence="9">cv. Chardonnay</strain>
        <tissue evidence="8">Leaf</tissue>
    </source>
</reference>
<dbReference type="SUPFAM" id="SSF103481">
    <property type="entry name" value="Multidrug resistance efflux transporter EmrE"/>
    <property type="match status" value="2"/>
</dbReference>
<dbReference type="InterPro" id="IPR000620">
    <property type="entry name" value="EamA_dom"/>
</dbReference>
<feature type="transmembrane region" description="Helical" evidence="6">
    <location>
        <begin position="287"/>
        <end position="307"/>
    </location>
</feature>
<comment type="subcellular location">
    <subcellularLocation>
        <location evidence="1 6">Membrane</location>
        <topology evidence="1 6">Multi-pass membrane protein</topology>
    </subcellularLocation>
</comment>
<evidence type="ECO:0000313" key="8">
    <source>
        <dbReference type="EMBL" id="RVW24789.1"/>
    </source>
</evidence>
<feature type="transmembrane region" description="Helical" evidence="6">
    <location>
        <begin position="140"/>
        <end position="158"/>
    </location>
</feature>
<feature type="transmembrane region" description="Helical" evidence="6">
    <location>
        <begin position="261"/>
        <end position="280"/>
    </location>
</feature>
<evidence type="ECO:0000256" key="2">
    <source>
        <dbReference type="ARBA" id="ARBA00007635"/>
    </source>
</evidence>
<keyword evidence="5 6" id="KW-0472">Membrane</keyword>
<dbReference type="Proteomes" id="UP000288805">
    <property type="component" value="Unassembled WGS sequence"/>
</dbReference>
<dbReference type="EMBL" id="QGNW01002165">
    <property type="protein sequence ID" value="RVW24789.1"/>
    <property type="molecule type" value="Genomic_DNA"/>
</dbReference>
<comment type="caution">
    <text evidence="8">The sequence shown here is derived from an EMBL/GenBank/DDBJ whole genome shotgun (WGS) entry which is preliminary data.</text>
</comment>
<comment type="similarity">
    <text evidence="2 6">Belongs to the drug/metabolite transporter (DMT) superfamily. Plant drug/metabolite exporter (P-DME) (TC 2.A.7.4) family.</text>
</comment>
<dbReference type="AlphaFoldDB" id="A0A438CNR8"/>
<organism evidence="8 9">
    <name type="scientific">Vitis vinifera</name>
    <name type="common">Grape</name>
    <dbReference type="NCBI Taxonomy" id="29760"/>
    <lineage>
        <taxon>Eukaryota</taxon>
        <taxon>Viridiplantae</taxon>
        <taxon>Streptophyta</taxon>
        <taxon>Embryophyta</taxon>
        <taxon>Tracheophyta</taxon>
        <taxon>Spermatophyta</taxon>
        <taxon>Magnoliopsida</taxon>
        <taxon>eudicotyledons</taxon>
        <taxon>Gunneridae</taxon>
        <taxon>Pentapetalae</taxon>
        <taxon>rosids</taxon>
        <taxon>Vitales</taxon>
        <taxon>Vitaceae</taxon>
        <taxon>Viteae</taxon>
        <taxon>Vitis</taxon>
    </lineage>
</organism>
<feature type="transmembrane region" description="Helical" evidence="6">
    <location>
        <begin position="109"/>
        <end position="128"/>
    </location>
</feature>
<dbReference type="InterPro" id="IPR030184">
    <property type="entry name" value="WAT1-related"/>
</dbReference>
<evidence type="ECO:0000256" key="5">
    <source>
        <dbReference type="ARBA" id="ARBA00023136"/>
    </source>
</evidence>
<dbReference type="Pfam" id="PF00892">
    <property type="entry name" value="EamA"/>
    <property type="match status" value="2"/>
</dbReference>
<evidence type="ECO:0000256" key="6">
    <source>
        <dbReference type="RuleBase" id="RU363077"/>
    </source>
</evidence>
<evidence type="ECO:0000259" key="7">
    <source>
        <dbReference type="Pfam" id="PF00892"/>
    </source>
</evidence>
<feature type="domain" description="EamA" evidence="7">
    <location>
        <begin position="192"/>
        <end position="331"/>
    </location>
</feature>
<keyword evidence="3 6" id="KW-0812">Transmembrane</keyword>
<feature type="transmembrane region" description="Helical" evidence="6">
    <location>
        <begin position="191"/>
        <end position="210"/>
    </location>
</feature>
<sequence>MGGKLCNIVDGAKPAIVMVVAQLGFGGVNIFYKLAVNDGMNVRVLIAYRFIFATAFICPLAFILERRKSGPRLTWMIALQGFLCGLFGGALGQNLYLESLALTSPTFSAAMANLIPAVTFIFALFLGLERLKIRTWAGRAKVIGTVLGIGGAMVLTFYKGPQINIWSTKVNLLKHKDQHVAASHGELDNHVLGSILAVASCFSYAIWLIIQAKMGERYPFDYSCTALMCASATVQAIVYAMCKEKNWSAWKLGWNIRLLTVAYTGFFASGFMVVLVSWCVRKRGPLFVSIFNPLMLVFVAILGSLILDEKLHLGSSIIGGVLIVIGLYAMLWAKGAEMKSMATLSHSKSSKEAEIINVGTAPAKDDEDAIASDVSTAAAANPRQ</sequence>
<dbReference type="GO" id="GO:0016020">
    <property type="term" value="C:membrane"/>
    <property type="evidence" value="ECO:0007669"/>
    <property type="project" value="UniProtKB-SubCell"/>
</dbReference>
<keyword evidence="4 6" id="KW-1133">Transmembrane helix</keyword>
<feature type="transmembrane region" description="Helical" evidence="6">
    <location>
        <begin position="12"/>
        <end position="32"/>
    </location>
</feature>
<evidence type="ECO:0000313" key="9">
    <source>
        <dbReference type="Proteomes" id="UP000288805"/>
    </source>
</evidence>
<proteinExistence type="inferred from homology"/>
<accession>A0A438CNR8</accession>
<feature type="transmembrane region" description="Helical" evidence="6">
    <location>
        <begin position="76"/>
        <end position="97"/>
    </location>
</feature>
<dbReference type="InterPro" id="IPR037185">
    <property type="entry name" value="EmrE-like"/>
</dbReference>